<feature type="binding site" evidence="14">
    <location>
        <position position="841"/>
    </location>
    <ligand>
        <name>Mg(2+)</name>
        <dbReference type="ChEBI" id="CHEBI:18420"/>
        <label>4</label>
    </ligand>
</feature>
<dbReference type="PROSITE" id="PS50975">
    <property type="entry name" value="ATP_GRASP"/>
    <property type="match status" value="2"/>
</dbReference>
<dbReference type="SUPFAM" id="SSF56059">
    <property type="entry name" value="Glutathione synthetase ATP-binding domain-like"/>
    <property type="match status" value="2"/>
</dbReference>
<dbReference type="Pfam" id="PF02786">
    <property type="entry name" value="CPSase_L_D2"/>
    <property type="match status" value="2"/>
</dbReference>
<feature type="binding site" evidence="14">
    <location>
        <position position="299"/>
    </location>
    <ligand>
        <name>ATP</name>
        <dbReference type="ChEBI" id="CHEBI:30616"/>
        <label>1</label>
    </ligand>
</feature>
<dbReference type="NCBIfam" id="NF009455">
    <property type="entry name" value="PRK12815.1"/>
    <property type="match status" value="1"/>
</dbReference>
<feature type="binding site" evidence="14">
    <location>
        <position position="841"/>
    </location>
    <ligand>
        <name>ATP</name>
        <dbReference type="ChEBI" id="CHEBI:30616"/>
        <label>2</label>
    </ligand>
</feature>
<feature type="binding site" evidence="14">
    <location>
        <position position="301"/>
    </location>
    <ligand>
        <name>Mg(2+)</name>
        <dbReference type="ChEBI" id="CHEBI:18420"/>
        <label>2</label>
    </ligand>
</feature>
<dbReference type="InterPro" id="IPR006275">
    <property type="entry name" value="CPSase_lsu"/>
</dbReference>
<feature type="region of interest" description="Carbamoyl phosphate synthetic domain" evidence="14">
    <location>
        <begin position="554"/>
        <end position="936"/>
    </location>
</feature>
<evidence type="ECO:0000256" key="7">
    <source>
        <dbReference type="ARBA" id="ARBA00022737"/>
    </source>
</evidence>
<feature type="region of interest" description="Allosteric domain" evidence="14">
    <location>
        <begin position="937"/>
        <end position="1075"/>
    </location>
</feature>
<dbReference type="GO" id="GO:0004088">
    <property type="term" value="F:carbamoyl-phosphate synthase (glutamine-hydrolyzing) activity"/>
    <property type="evidence" value="ECO:0007669"/>
    <property type="project" value="UniProtKB-EC"/>
</dbReference>
<dbReference type="PRINTS" id="PR00098">
    <property type="entry name" value="CPSASE"/>
</dbReference>
<evidence type="ECO:0000256" key="2">
    <source>
        <dbReference type="ARBA" id="ARBA00009799"/>
    </source>
</evidence>
<sequence length="1075" mass="118210">MAKRTDIKTILILGAGPIVIGQACEFDYSGAQACKALREEGYRVVLVNSNPATIMTDPEMADATYIEPIHWQVVRKIIEKERPDAVLPTMGGQTALNCALELERQGVLAEFGVTMIGATADAIDKAEDRQRFDKAMKKIGLDTARSGIAHNLDEAFAVAEQVGFPCIIRPSFTMGGTGGGIAYNREEFEEICIRGLDLSPTNELLIDESLIGWKEYEMEVVRDKNDNCIIVCSIENFDAMGIHTGDSITVAPAQTLTDKEYQIMRNASMAVLREIGVETGGSNVQFAVDPKTGRLIVIEMNPRVSRSSALASKATGFPIAKVAAKLAVGYTLDELMNDITGGRTPASFEPSIDYVVTKIPRFNFEKFAGTNDRLTTQMKSVGEVMAIGRTQQESLQKALRGLEVGATGFDPKVDLDDPEALTKIRRELKDAGSDRIWYIADAFRAGLSVDGVFNLTNIDRWFLVQIEEIVRLEEKVSEVGIKGLNADFLRQLKRKGFADARLARILNVKEHTIRQLREQYQLHPVYKRVDTCAAEFATDTAYMYSTYEDECEANPHQDKPKVMILGGGPNRIGQGIEFDYCCVHAALALREDGYETIMVNCNPETVSTDYDTSDRLYFEPVTLEDVLEIVRIEKPKGVIVQYGGQTPLKLARALEAEGVPVIGTTPDAIDKAEDRERFQKAVDKLGLKQPENATVTTLEEAVEKAQLIGYPLVVRPSYVLGGRAMEIVYDEVDLRRYFQTAVSVSNDAPVLLDRFLDDAIEVDIDAICDGKQVVIGGIMEHIEQAGVHSGDSACSLPAYTLSKEIQDVMRKQVRELAFELGVKGLMNAQFAVKGDDVYLIEVNPRAARTVPFVSKATGVPLAKVAARVMIGQSLEEQGVTKEVIPPYYSVKEVVLPFNKFAGVDPILGPEMRSTGEVMGVGATFAQAFAKAMLGSNSTMKKKGRALLSVREGDKKRIVDLATKLLKSGFELDATHGTAIVLGEAGINPRLVNKVHEGRPHIEDRIKNSEYDYIVNTTSGRQAIEDSKIIRRSALRYKVHYDTTLNGGFATTLSLTADPTASVISVQEMHKKINKS</sequence>
<dbReference type="InterPro" id="IPR033937">
    <property type="entry name" value="MGS_CPS_CarB"/>
</dbReference>
<dbReference type="InterPro" id="IPR005483">
    <property type="entry name" value="CPSase_dom"/>
</dbReference>
<keyword evidence="12" id="KW-0464">Manganese</keyword>
<dbReference type="EC" id="6.3.5.5" evidence="14"/>
<feature type="binding site" evidence="14">
    <location>
        <position position="285"/>
    </location>
    <ligand>
        <name>Mg(2+)</name>
        <dbReference type="ChEBI" id="CHEBI:18420"/>
        <label>1</label>
    </ligand>
</feature>
<evidence type="ECO:0000313" key="18">
    <source>
        <dbReference type="Proteomes" id="UP001438077"/>
    </source>
</evidence>
<feature type="binding site" evidence="14">
    <location>
        <position position="786"/>
    </location>
    <ligand>
        <name>ATP</name>
        <dbReference type="ChEBI" id="CHEBI:30616"/>
        <label>2</label>
    </ligand>
</feature>
<evidence type="ECO:0000256" key="14">
    <source>
        <dbReference type="HAMAP-Rule" id="MF_01210"/>
    </source>
</evidence>
<comment type="subunit">
    <text evidence="14">Composed of two chains; the small (or glutamine) chain promotes the hydrolysis of glutamine to ammonia, which is used by the large (or ammonia) chain to synthesize carbamoyl phosphate. Tetramer of heterodimers (alpha,beta)4.</text>
</comment>
<dbReference type="Proteomes" id="UP001438077">
    <property type="component" value="Chromosome"/>
</dbReference>
<evidence type="ECO:0000256" key="13">
    <source>
        <dbReference type="ARBA" id="ARBA00047359"/>
    </source>
</evidence>
<feature type="domain" description="ATP-grasp" evidence="15">
    <location>
        <begin position="133"/>
        <end position="328"/>
    </location>
</feature>
<dbReference type="InterPro" id="IPR005479">
    <property type="entry name" value="CPAse_ATP-bd"/>
</dbReference>
<feature type="binding site" evidence="14">
    <location>
        <position position="129"/>
    </location>
    <ligand>
        <name>ATP</name>
        <dbReference type="ChEBI" id="CHEBI:30616"/>
        <label>1</label>
    </ligand>
</feature>
<feature type="binding site" evidence="14">
    <location>
        <position position="715"/>
    </location>
    <ligand>
        <name>ATP</name>
        <dbReference type="ChEBI" id="CHEBI:30616"/>
        <label>2</label>
    </ligand>
</feature>
<keyword evidence="6" id="KW-0479">Metal-binding</keyword>
<feature type="binding site" evidence="14">
    <location>
        <position position="829"/>
    </location>
    <ligand>
        <name>Mg(2+)</name>
        <dbReference type="ChEBI" id="CHEBI:18420"/>
        <label>3</label>
    </ligand>
</feature>
<dbReference type="InterPro" id="IPR036914">
    <property type="entry name" value="MGS-like_dom_sf"/>
</dbReference>
<dbReference type="SMART" id="SM01096">
    <property type="entry name" value="CPSase_L_D3"/>
    <property type="match status" value="1"/>
</dbReference>
<dbReference type="InterPro" id="IPR005480">
    <property type="entry name" value="CPSase_lsu_oligo"/>
</dbReference>
<dbReference type="RefSeq" id="WP_185901682.1">
    <property type="nucleotide sequence ID" value="NZ_CP095785.1"/>
</dbReference>
<feature type="binding site" evidence="14">
    <location>
        <position position="299"/>
    </location>
    <ligand>
        <name>Mn(2+)</name>
        <dbReference type="ChEBI" id="CHEBI:29035"/>
        <label>1</label>
    </ligand>
</feature>
<dbReference type="Pfam" id="PF02142">
    <property type="entry name" value="MGS"/>
    <property type="match status" value="1"/>
</dbReference>
<feature type="binding site" evidence="14">
    <location>
        <position position="175"/>
    </location>
    <ligand>
        <name>ATP</name>
        <dbReference type="ChEBI" id="CHEBI:30616"/>
        <label>1</label>
    </ligand>
</feature>
<dbReference type="InterPro" id="IPR036897">
    <property type="entry name" value="CarbamoylP_synth_lsu_oligo_sf"/>
</dbReference>
<dbReference type="NCBIfam" id="TIGR01369">
    <property type="entry name" value="CPSaseII_lrg"/>
    <property type="match status" value="1"/>
</dbReference>
<feature type="binding site" evidence="14">
    <location>
        <position position="285"/>
    </location>
    <ligand>
        <name>ATP</name>
        <dbReference type="ChEBI" id="CHEBI:30616"/>
        <label>1</label>
    </ligand>
</feature>
<dbReference type="Gene3D" id="3.40.50.20">
    <property type="match status" value="2"/>
</dbReference>
<dbReference type="PANTHER" id="PTHR11405:SF53">
    <property type="entry name" value="CARBAMOYL-PHOSPHATE SYNTHASE [AMMONIA], MITOCHONDRIAL"/>
    <property type="match status" value="1"/>
</dbReference>
<dbReference type="Gene3D" id="1.10.1030.10">
    <property type="entry name" value="Carbamoyl-phosphate synthetase, large subunit oligomerisation domain"/>
    <property type="match status" value="1"/>
</dbReference>
<comment type="domain">
    <text evidence="14">The large subunit is composed of 2 ATP-grasp domains that are involved in binding the 2 ATP molecules needed for carbamoyl phosphate synthesis. The N-terminal ATP-grasp domain (referred to as the carboxyphosphate synthetic component) catalyzes the ATP-dependent phosphorylation of hydrogencarbonate to carboxyphosphate and the subsequent nucleophilic attack by ammonia to form a carbamate intermediate. The C-terminal ATP-grasp domain (referred to as the carbamoyl phosphate synthetic component) then catalyzes the phosphorylation of carbamate with the second ATP to form the end product carbamoyl phosphate. The reactive and unstable enzyme intermediates are sequentially channeled from one active site to the next through the interior of the protein over a distance of at least 96 A.</text>
</comment>
<accession>A0ABZ3EJY4</accession>
<feature type="binding site" evidence="14">
    <location>
        <position position="789"/>
    </location>
    <ligand>
        <name>ATP</name>
        <dbReference type="ChEBI" id="CHEBI:30616"/>
        <label>2</label>
    </ligand>
</feature>
<dbReference type="InterPro" id="IPR058047">
    <property type="entry name" value="CPSase_preATP-grasp"/>
</dbReference>
<feature type="binding site" evidence="14">
    <location>
        <position position="241"/>
    </location>
    <ligand>
        <name>ATP</name>
        <dbReference type="ChEBI" id="CHEBI:30616"/>
        <label>1</label>
    </ligand>
</feature>
<feature type="binding site" evidence="14">
    <location>
        <position position="208"/>
    </location>
    <ligand>
        <name>ATP</name>
        <dbReference type="ChEBI" id="CHEBI:30616"/>
        <label>1</label>
    </ligand>
</feature>
<keyword evidence="8 14" id="KW-0547">Nucleotide-binding</keyword>
<dbReference type="SUPFAM" id="SSF48108">
    <property type="entry name" value="Carbamoyl phosphate synthetase, large subunit connection domain"/>
    <property type="match status" value="1"/>
</dbReference>
<feature type="domain" description="ATP-grasp" evidence="15">
    <location>
        <begin position="679"/>
        <end position="870"/>
    </location>
</feature>
<evidence type="ECO:0000259" key="15">
    <source>
        <dbReference type="PROSITE" id="PS50975"/>
    </source>
</evidence>
<dbReference type="HAMAP" id="MF_01210_B">
    <property type="entry name" value="CPSase_L_chain_B"/>
    <property type="match status" value="1"/>
</dbReference>
<feature type="binding site" evidence="14">
    <location>
        <position position="829"/>
    </location>
    <ligand>
        <name>Mn(2+)</name>
        <dbReference type="ChEBI" id="CHEBI:29035"/>
        <label>3</label>
    </ligand>
</feature>
<proteinExistence type="inferred from homology"/>
<dbReference type="NCBIfam" id="NF003671">
    <property type="entry name" value="PRK05294.1"/>
    <property type="match status" value="1"/>
</dbReference>
<dbReference type="PROSITE" id="PS51257">
    <property type="entry name" value="PROKAR_LIPOPROTEIN"/>
    <property type="match status" value="1"/>
</dbReference>
<evidence type="ECO:0000256" key="12">
    <source>
        <dbReference type="ARBA" id="ARBA00023211"/>
    </source>
</evidence>
<gene>
    <name evidence="14 17" type="primary">carB</name>
    <name evidence="17" type="ORF">MYW70_14025</name>
</gene>
<feature type="region of interest" description="Oligomerization domain" evidence="14">
    <location>
        <begin position="404"/>
        <end position="553"/>
    </location>
</feature>
<reference evidence="17 18" key="1">
    <citation type="submission" date="2022-03" db="EMBL/GenBank/DDBJ databases">
        <title>Sea Food Isolates.</title>
        <authorList>
            <person name="Li C."/>
        </authorList>
    </citation>
    <scope>NUCLEOTIDE SEQUENCE [LARGE SCALE GENOMIC DNA]</scope>
    <source>
        <strain evidence="17 18">19MO01SH08</strain>
    </source>
</reference>
<dbReference type="SUPFAM" id="SSF52335">
    <property type="entry name" value="Methylglyoxal synthase-like"/>
    <property type="match status" value="1"/>
</dbReference>
<evidence type="ECO:0000256" key="11">
    <source>
        <dbReference type="ARBA" id="ARBA00022975"/>
    </source>
</evidence>
<evidence type="ECO:0000256" key="4">
    <source>
        <dbReference type="ARBA" id="ARBA00022598"/>
    </source>
</evidence>
<feature type="binding site" evidence="14">
    <location>
        <position position="841"/>
    </location>
    <ligand>
        <name>Mn(2+)</name>
        <dbReference type="ChEBI" id="CHEBI:29035"/>
        <label>3</label>
    </ligand>
</feature>
<dbReference type="InterPro" id="IPR011761">
    <property type="entry name" value="ATP-grasp"/>
</dbReference>
<dbReference type="PROSITE" id="PS51855">
    <property type="entry name" value="MGS"/>
    <property type="match status" value="1"/>
</dbReference>
<evidence type="ECO:0000256" key="1">
    <source>
        <dbReference type="ARBA" id="ARBA00005077"/>
    </source>
</evidence>
<evidence type="ECO:0000256" key="10">
    <source>
        <dbReference type="ARBA" id="ARBA00022842"/>
    </source>
</evidence>
<feature type="binding site" evidence="14">
    <location>
        <position position="841"/>
    </location>
    <ligand>
        <name>Mg(2+)</name>
        <dbReference type="ChEBI" id="CHEBI:18420"/>
        <label>3</label>
    </ligand>
</feature>
<dbReference type="PROSITE" id="PS00866">
    <property type="entry name" value="CPSASE_1"/>
    <property type="match status" value="2"/>
</dbReference>
<evidence type="ECO:0000256" key="3">
    <source>
        <dbReference type="ARBA" id="ARBA00022571"/>
    </source>
</evidence>
<feature type="binding site" evidence="14">
    <location>
        <position position="285"/>
    </location>
    <ligand>
        <name>Mn(2+)</name>
        <dbReference type="ChEBI" id="CHEBI:29035"/>
        <label>1</label>
    </ligand>
</feature>
<comment type="catalytic activity">
    <reaction evidence="14">
        <text>hydrogencarbonate + L-glutamine + 2 ATP + H2O = carbamoyl phosphate + L-glutamate + 2 ADP + phosphate + 2 H(+)</text>
        <dbReference type="Rhea" id="RHEA:18633"/>
        <dbReference type="ChEBI" id="CHEBI:15377"/>
        <dbReference type="ChEBI" id="CHEBI:15378"/>
        <dbReference type="ChEBI" id="CHEBI:17544"/>
        <dbReference type="ChEBI" id="CHEBI:29985"/>
        <dbReference type="ChEBI" id="CHEBI:30616"/>
        <dbReference type="ChEBI" id="CHEBI:43474"/>
        <dbReference type="ChEBI" id="CHEBI:58228"/>
        <dbReference type="ChEBI" id="CHEBI:58359"/>
        <dbReference type="ChEBI" id="CHEBI:456216"/>
        <dbReference type="EC" id="6.3.5.5"/>
    </reaction>
</comment>
<keyword evidence="3 14" id="KW-0055">Arginine biosynthesis</keyword>
<evidence type="ECO:0000256" key="6">
    <source>
        <dbReference type="ARBA" id="ARBA00022723"/>
    </source>
</evidence>
<keyword evidence="7 14" id="KW-0677">Repeat</keyword>
<feature type="binding site" evidence="14">
    <location>
        <position position="299"/>
    </location>
    <ligand>
        <name>Mg(2+)</name>
        <dbReference type="ChEBI" id="CHEBI:18420"/>
        <label>2</label>
    </ligand>
</feature>
<name>A0ABZ3EJY4_9GAMM</name>
<keyword evidence="11 14" id="KW-0665">Pyrimidine biosynthesis</keyword>
<feature type="binding site" evidence="14">
    <location>
        <position position="756"/>
    </location>
    <ligand>
        <name>ATP</name>
        <dbReference type="ChEBI" id="CHEBI:30616"/>
        <label>2</label>
    </ligand>
</feature>
<feature type="binding site" evidence="14">
    <location>
        <position position="243"/>
    </location>
    <ligand>
        <name>ATP</name>
        <dbReference type="ChEBI" id="CHEBI:30616"/>
        <label>1</label>
    </ligand>
</feature>
<feature type="binding site" evidence="14">
    <location>
        <position position="299"/>
    </location>
    <ligand>
        <name>Mg(2+)</name>
        <dbReference type="ChEBI" id="CHEBI:18420"/>
        <label>1</label>
    </ligand>
</feature>
<feature type="binding site" evidence="14">
    <location>
        <position position="176"/>
    </location>
    <ligand>
        <name>ATP</name>
        <dbReference type="ChEBI" id="CHEBI:30616"/>
        <label>1</label>
    </ligand>
</feature>
<feature type="binding site" evidence="14">
    <location>
        <position position="215"/>
    </location>
    <ligand>
        <name>ATP</name>
        <dbReference type="ChEBI" id="CHEBI:30616"/>
        <label>1</label>
    </ligand>
</feature>
<dbReference type="Gene3D" id="3.30.470.20">
    <property type="entry name" value="ATP-grasp fold, B domain"/>
    <property type="match status" value="2"/>
</dbReference>
<feature type="binding site" evidence="14">
    <location>
        <position position="761"/>
    </location>
    <ligand>
        <name>ATP</name>
        <dbReference type="ChEBI" id="CHEBI:30616"/>
        <label>2</label>
    </ligand>
</feature>
<dbReference type="InterPro" id="IPR011607">
    <property type="entry name" value="MGS-like_dom"/>
</dbReference>
<feature type="binding site" evidence="14">
    <location>
        <position position="788"/>
    </location>
    <ligand>
        <name>ATP</name>
        <dbReference type="ChEBI" id="CHEBI:30616"/>
        <label>2</label>
    </ligand>
</feature>
<protein>
    <recommendedName>
        <fullName evidence="14">Carbamoyl phosphate synthase large chain</fullName>
        <ecNumber evidence="14">6.3.4.16</ecNumber>
        <ecNumber evidence="14">6.3.5.5</ecNumber>
    </recommendedName>
    <alternativeName>
        <fullName evidence="14">Carbamoyl phosphate synthetase ammonia chain</fullName>
    </alternativeName>
</protein>
<dbReference type="HAMAP" id="MF_01210_A">
    <property type="entry name" value="CPSase_L_chain_A"/>
    <property type="match status" value="1"/>
</dbReference>
<feature type="binding site" evidence="14">
    <location>
        <position position="301"/>
    </location>
    <ligand>
        <name>Mn(2+)</name>
        <dbReference type="ChEBI" id="CHEBI:29035"/>
        <label>2</label>
    </ligand>
</feature>
<evidence type="ECO:0000256" key="9">
    <source>
        <dbReference type="ARBA" id="ARBA00022840"/>
    </source>
</evidence>
<dbReference type="Pfam" id="PF02787">
    <property type="entry name" value="CPSase_L_D3"/>
    <property type="match status" value="1"/>
</dbReference>
<evidence type="ECO:0000256" key="8">
    <source>
        <dbReference type="ARBA" id="ARBA00022741"/>
    </source>
</evidence>
<comment type="cofactor">
    <cofactor evidence="14">
        <name>Mg(2+)</name>
        <dbReference type="ChEBI" id="CHEBI:18420"/>
    </cofactor>
    <cofactor evidence="14">
        <name>Mn(2+)</name>
        <dbReference type="ChEBI" id="CHEBI:29035"/>
    </cofactor>
    <text evidence="14">Binds 4 Mg(2+) or Mn(2+) ions per subunit.</text>
</comment>
<evidence type="ECO:0000256" key="5">
    <source>
        <dbReference type="ARBA" id="ARBA00022605"/>
    </source>
</evidence>
<evidence type="ECO:0000313" key="17">
    <source>
        <dbReference type="EMBL" id="XAG31040.1"/>
    </source>
</evidence>
<comment type="pathway">
    <text evidence="14">Pyrimidine metabolism; UMP biosynthesis via de novo pathway; (S)-dihydroorotate from bicarbonate: step 1/3.</text>
</comment>
<dbReference type="Gene3D" id="3.40.50.1380">
    <property type="entry name" value="Methylglyoxal synthase-like domain"/>
    <property type="match status" value="1"/>
</dbReference>
<feature type="binding site" evidence="14">
    <location>
        <position position="242"/>
    </location>
    <ligand>
        <name>ATP</name>
        <dbReference type="ChEBI" id="CHEBI:30616"/>
        <label>1</label>
    </ligand>
</feature>
<feature type="binding site" evidence="14">
    <location>
        <position position="210"/>
    </location>
    <ligand>
        <name>ATP</name>
        <dbReference type="ChEBI" id="CHEBI:30616"/>
        <label>1</label>
    </ligand>
</feature>
<feature type="binding site" evidence="14">
    <location>
        <position position="841"/>
    </location>
    <ligand>
        <name>Mn(2+)</name>
        <dbReference type="ChEBI" id="CHEBI:29035"/>
        <label>4</label>
    </ligand>
</feature>
<feature type="binding site" evidence="14">
    <location>
        <position position="169"/>
    </location>
    <ligand>
        <name>ATP</name>
        <dbReference type="ChEBI" id="CHEBI:30616"/>
        <label>1</label>
    </ligand>
</feature>
<dbReference type="PROSITE" id="PS00867">
    <property type="entry name" value="CPSASE_2"/>
    <property type="match status" value="2"/>
</dbReference>
<dbReference type="EMBL" id="CP095785">
    <property type="protein sequence ID" value="XAG31040.1"/>
    <property type="molecule type" value="Genomic_DNA"/>
</dbReference>
<comment type="function">
    <text evidence="14">Large subunit of the glutamine-dependent carbamoyl phosphate synthetase (CPSase). CPSase catalyzes the formation of carbamoyl phosphate from the ammonia moiety of glutamine, carbonate, and phosphate donated by ATP, constituting the first step of 2 biosynthetic pathways, one leading to arginine and/or urea and the other to pyrimidine nucleotides. The large subunit (synthetase) binds the substrates ammonia (free or transferred from glutamine from the small subunit), hydrogencarbonate and ATP and carries out an ATP-coupled ligase reaction, activating hydrogencarbonate by forming carboxy phosphate which reacts with ammonia to form carbamoyl phosphate.</text>
</comment>
<feature type="domain" description="MGS-like" evidence="16">
    <location>
        <begin position="937"/>
        <end position="1075"/>
    </location>
</feature>
<keyword evidence="18" id="KW-1185">Reference proteome</keyword>
<feature type="binding site" evidence="14">
    <location>
        <position position="299"/>
    </location>
    <ligand>
        <name>Mn(2+)</name>
        <dbReference type="ChEBI" id="CHEBI:29035"/>
        <label>2</label>
    </ligand>
</feature>
<organism evidence="17 18">
    <name type="scientific">Proteus faecis</name>
    <dbReference type="NCBI Taxonomy" id="2050967"/>
    <lineage>
        <taxon>Bacteria</taxon>
        <taxon>Pseudomonadati</taxon>
        <taxon>Pseudomonadota</taxon>
        <taxon>Gammaproteobacteria</taxon>
        <taxon>Enterobacterales</taxon>
        <taxon>Morganellaceae</taxon>
        <taxon>Proteus</taxon>
    </lineage>
</organism>
<dbReference type="PANTHER" id="PTHR11405">
    <property type="entry name" value="CARBAMOYLTRANSFERASE FAMILY MEMBER"/>
    <property type="match status" value="1"/>
</dbReference>
<comment type="catalytic activity">
    <reaction evidence="13 14">
        <text>hydrogencarbonate + NH4(+) + 2 ATP = carbamoyl phosphate + 2 ADP + phosphate + 2 H(+)</text>
        <dbReference type="Rhea" id="RHEA:18029"/>
        <dbReference type="ChEBI" id="CHEBI:15378"/>
        <dbReference type="ChEBI" id="CHEBI:17544"/>
        <dbReference type="ChEBI" id="CHEBI:28938"/>
        <dbReference type="ChEBI" id="CHEBI:30616"/>
        <dbReference type="ChEBI" id="CHEBI:43474"/>
        <dbReference type="ChEBI" id="CHEBI:58228"/>
        <dbReference type="ChEBI" id="CHEBI:456216"/>
        <dbReference type="EC" id="6.3.4.16"/>
    </reaction>
</comment>
<keyword evidence="9 14" id="KW-0067">ATP-binding</keyword>
<keyword evidence="5 14" id="KW-0028">Amino-acid biosynthesis</keyword>
<dbReference type="Pfam" id="PF25596">
    <property type="entry name" value="CPSase_L_D1"/>
    <property type="match status" value="2"/>
</dbReference>
<evidence type="ECO:0000259" key="16">
    <source>
        <dbReference type="PROSITE" id="PS51855"/>
    </source>
</evidence>
<feature type="binding site" evidence="14">
    <location>
        <position position="787"/>
    </location>
    <ligand>
        <name>ATP</name>
        <dbReference type="ChEBI" id="CHEBI:30616"/>
        <label>2</label>
    </ligand>
</feature>
<keyword evidence="10" id="KW-0460">Magnesium</keyword>
<feature type="region of interest" description="Carboxyphosphate synthetic domain" evidence="14">
    <location>
        <begin position="1"/>
        <end position="403"/>
    </location>
</feature>
<dbReference type="SMART" id="SM00851">
    <property type="entry name" value="MGS"/>
    <property type="match status" value="1"/>
</dbReference>
<dbReference type="EC" id="6.3.4.16" evidence="14"/>
<dbReference type="CDD" id="cd01424">
    <property type="entry name" value="MGS_CPS_II"/>
    <property type="match status" value="1"/>
</dbReference>
<feature type="binding site" evidence="14">
    <location>
        <position position="843"/>
    </location>
    <ligand>
        <name>Mg(2+)</name>
        <dbReference type="ChEBI" id="CHEBI:18420"/>
        <label>4</label>
    </ligand>
</feature>
<keyword evidence="4 14" id="KW-0436">Ligase</keyword>
<dbReference type="InterPro" id="IPR016185">
    <property type="entry name" value="PreATP-grasp_dom_sf"/>
</dbReference>
<dbReference type="SUPFAM" id="SSF52440">
    <property type="entry name" value="PreATP-grasp domain"/>
    <property type="match status" value="2"/>
</dbReference>
<comment type="pathway">
    <text evidence="1 14">Amino-acid biosynthesis; L-arginine biosynthesis; carbamoyl phosphate from bicarbonate: step 1/1.</text>
</comment>
<feature type="binding site" evidence="14">
    <location>
        <position position="843"/>
    </location>
    <ligand>
        <name>Mn(2+)</name>
        <dbReference type="ChEBI" id="CHEBI:29035"/>
        <label>4</label>
    </ligand>
</feature>
<feature type="binding site" evidence="14">
    <location>
        <position position="829"/>
    </location>
    <ligand>
        <name>ATP</name>
        <dbReference type="ChEBI" id="CHEBI:30616"/>
        <label>2</label>
    </ligand>
</feature>
<feature type="binding site" evidence="14">
    <location>
        <position position="754"/>
    </location>
    <ligand>
        <name>ATP</name>
        <dbReference type="ChEBI" id="CHEBI:30616"/>
        <label>2</label>
    </ligand>
</feature>
<comment type="similarity">
    <text evidence="2 14">Belongs to the CarB family.</text>
</comment>